<comment type="caution">
    <text evidence="1">The sequence shown here is derived from an EMBL/GenBank/DDBJ whole genome shotgun (WGS) entry which is preliminary data.</text>
</comment>
<evidence type="ECO:0000313" key="2">
    <source>
        <dbReference type="Proteomes" id="UP001367676"/>
    </source>
</evidence>
<keyword evidence="2" id="KW-1185">Reference proteome</keyword>
<reference evidence="1 2" key="1">
    <citation type="submission" date="2024-03" db="EMBL/GenBank/DDBJ databases">
        <title>Adaptation during the transition from Ophiocordyceps entomopathogen to insect associate is accompanied by gene loss and intensified selection.</title>
        <authorList>
            <person name="Ward C.M."/>
            <person name="Onetto C.A."/>
            <person name="Borneman A.R."/>
        </authorList>
    </citation>
    <scope>NUCLEOTIDE SEQUENCE [LARGE SCALE GENOMIC DNA]</scope>
    <source>
        <strain evidence="1">AWRI1</strain>
        <tissue evidence="1">Single Adult Female</tissue>
    </source>
</reference>
<dbReference type="EMBL" id="JBBCAQ010000038">
    <property type="protein sequence ID" value="KAK7572013.1"/>
    <property type="molecule type" value="Genomic_DNA"/>
</dbReference>
<dbReference type="AlphaFoldDB" id="A0AAN9T3A5"/>
<gene>
    <name evidence="1" type="ORF">V9T40_014485</name>
</gene>
<protein>
    <submittedName>
        <fullName evidence="1">Uncharacterized protein</fullName>
    </submittedName>
</protein>
<name>A0AAN9T3A5_9HEMI</name>
<dbReference type="Proteomes" id="UP001367676">
    <property type="component" value="Unassembled WGS sequence"/>
</dbReference>
<accession>A0AAN9T3A5</accession>
<organism evidence="1 2">
    <name type="scientific">Parthenolecanium corni</name>
    <dbReference type="NCBI Taxonomy" id="536013"/>
    <lineage>
        <taxon>Eukaryota</taxon>
        <taxon>Metazoa</taxon>
        <taxon>Ecdysozoa</taxon>
        <taxon>Arthropoda</taxon>
        <taxon>Hexapoda</taxon>
        <taxon>Insecta</taxon>
        <taxon>Pterygota</taxon>
        <taxon>Neoptera</taxon>
        <taxon>Paraneoptera</taxon>
        <taxon>Hemiptera</taxon>
        <taxon>Sternorrhyncha</taxon>
        <taxon>Coccoidea</taxon>
        <taxon>Coccidae</taxon>
        <taxon>Parthenolecanium</taxon>
    </lineage>
</organism>
<evidence type="ECO:0000313" key="1">
    <source>
        <dbReference type="EMBL" id="KAK7572013.1"/>
    </source>
</evidence>
<proteinExistence type="predicted"/>
<sequence>MPILKSIVLCGSVEQFQSQSTNDQHVTAPRSARLNSLYSVDSCETKEAAEDRNRTSVRPLKNRSDKMVCKLRANVRAMLECSGVSMASAKPRSTMAQKNDNVNQCLRLLNTRISSLW</sequence>